<evidence type="ECO:0000313" key="4">
    <source>
        <dbReference type="Proteomes" id="UP000027265"/>
    </source>
</evidence>
<proteinExistence type="predicted"/>
<dbReference type="EMBL" id="KL197728">
    <property type="protein sequence ID" value="KDQ54450.1"/>
    <property type="molecule type" value="Genomic_DNA"/>
</dbReference>
<sequence length="328" mass="36826">MIPSVSHTLFTPSLTKMTSLYPSDTTSTLTLRGTDDRDYYKYSALLSLRIQFHHNDRAIQFEDTIPVANVLVFGESGCGKSSVVNMLDDSVNAPIGSTAEGCTFETQKYTIYTEHTTLNVFDTIGLNEGREGTVPTAKAIQDLYALVRNMENGVHLLVYVIRGPRVTETTRVNYRIFYEAFCQRQVPIVAVVTGLENEVPIDSWWHVNLRTIRRYGLDFAGHACITATRGKTGGNGVRVFEEEYEQSKTKVRELVFTSCSSAPWKMEPLGWLQATLKSIYNILLPTLGLKPKTLSRPLLEALVTSKALTDSEARKVANKFERDLRKLK</sequence>
<dbReference type="CDD" id="cd00882">
    <property type="entry name" value="Ras_like_GTPase"/>
    <property type="match status" value="1"/>
</dbReference>
<feature type="domain" description="AIG1-type G" evidence="2">
    <location>
        <begin position="69"/>
        <end position="192"/>
    </location>
</feature>
<keyword evidence="1" id="KW-0547">Nucleotide-binding</keyword>
<keyword evidence="4" id="KW-1185">Reference proteome</keyword>
<dbReference type="AlphaFoldDB" id="A0A067PKU8"/>
<gene>
    <name evidence="3" type="ORF">JAAARDRAFT_209187</name>
</gene>
<reference evidence="4" key="1">
    <citation type="journal article" date="2014" name="Proc. Natl. Acad. Sci. U.S.A.">
        <title>Extensive sampling of basidiomycete genomes demonstrates inadequacy of the white-rot/brown-rot paradigm for wood decay fungi.</title>
        <authorList>
            <person name="Riley R."/>
            <person name="Salamov A.A."/>
            <person name="Brown D.W."/>
            <person name="Nagy L.G."/>
            <person name="Floudas D."/>
            <person name="Held B.W."/>
            <person name="Levasseur A."/>
            <person name="Lombard V."/>
            <person name="Morin E."/>
            <person name="Otillar R."/>
            <person name="Lindquist E.A."/>
            <person name="Sun H."/>
            <person name="LaButti K.M."/>
            <person name="Schmutz J."/>
            <person name="Jabbour D."/>
            <person name="Luo H."/>
            <person name="Baker S.E."/>
            <person name="Pisabarro A.G."/>
            <person name="Walton J.D."/>
            <person name="Blanchette R.A."/>
            <person name="Henrissat B."/>
            <person name="Martin F."/>
            <person name="Cullen D."/>
            <person name="Hibbett D.S."/>
            <person name="Grigoriev I.V."/>
        </authorList>
    </citation>
    <scope>NUCLEOTIDE SEQUENCE [LARGE SCALE GENOMIC DNA]</scope>
    <source>
        <strain evidence="4">MUCL 33604</strain>
    </source>
</reference>
<dbReference type="Proteomes" id="UP000027265">
    <property type="component" value="Unassembled WGS sequence"/>
</dbReference>
<name>A0A067PKU8_9AGAM</name>
<dbReference type="InterPro" id="IPR027417">
    <property type="entry name" value="P-loop_NTPase"/>
</dbReference>
<dbReference type="HOGENOM" id="CLU_050405_0_1_1"/>
<dbReference type="STRING" id="933084.A0A067PKU8"/>
<evidence type="ECO:0000256" key="1">
    <source>
        <dbReference type="ARBA" id="ARBA00022741"/>
    </source>
</evidence>
<protein>
    <recommendedName>
        <fullName evidence="2">AIG1-type G domain-containing protein</fullName>
    </recommendedName>
</protein>
<dbReference type="SUPFAM" id="SSF52540">
    <property type="entry name" value="P-loop containing nucleoside triphosphate hydrolases"/>
    <property type="match status" value="1"/>
</dbReference>
<dbReference type="Pfam" id="PF04548">
    <property type="entry name" value="AIG1"/>
    <property type="match status" value="1"/>
</dbReference>
<evidence type="ECO:0000313" key="3">
    <source>
        <dbReference type="EMBL" id="KDQ54450.1"/>
    </source>
</evidence>
<dbReference type="Gene3D" id="3.40.50.300">
    <property type="entry name" value="P-loop containing nucleotide triphosphate hydrolases"/>
    <property type="match status" value="1"/>
</dbReference>
<evidence type="ECO:0000259" key="2">
    <source>
        <dbReference type="Pfam" id="PF04548"/>
    </source>
</evidence>
<organism evidence="3 4">
    <name type="scientific">Jaapia argillacea MUCL 33604</name>
    <dbReference type="NCBI Taxonomy" id="933084"/>
    <lineage>
        <taxon>Eukaryota</taxon>
        <taxon>Fungi</taxon>
        <taxon>Dikarya</taxon>
        <taxon>Basidiomycota</taxon>
        <taxon>Agaricomycotina</taxon>
        <taxon>Agaricomycetes</taxon>
        <taxon>Agaricomycetidae</taxon>
        <taxon>Jaapiales</taxon>
        <taxon>Jaapiaceae</taxon>
        <taxon>Jaapia</taxon>
    </lineage>
</organism>
<accession>A0A067PKU8</accession>
<dbReference type="InParanoid" id="A0A067PKU8"/>
<dbReference type="OrthoDB" id="8954335at2759"/>
<dbReference type="InterPro" id="IPR006703">
    <property type="entry name" value="G_AIG1"/>
</dbReference>
<dbReference type="GO" id="GO:0005525">
    <property type="term" value="F:GTP binding"/>
    <property type="evidence" value="ECO:0007669"/>
    <property type="project" value="InterPro"/>
</dbReference>